<feature type="coiled-coil region" evidence="1">
    <location>
        <begin position="483"/>
        <end position="514"/>
    </location>
</feature>
<name>B8BQM6_THAPS</name>
<feature type="compositionally biased region" description="Basic and acidic residues" evidence="2">
    <location>
        <begin position="918"/>
        <end position="932"/>
    </location>
</feature>
<feature type="compositionally biased region" description="Polar residues" evidence="2">
    <location>
        <begin position="139"/>
        <end position="160"/>
    </location>
</feature>
<dbReference type="InParanoid" id="B8BQM6"/>
<dbReference type="GeneID" id="7451545"/>
<keyword evidence="1" id="KW-0175">Coiled coil</keyword>
<feature type="compositionally biased region" description="Acidic residues" evidence="2">
    <location>
        <begin position="80"/>
        <end position="93"/>
    </location>
</feature>
<feature type="coiled-coil region" evidence="1">
    <location>
        <begin position="563"/>
        <end position="590"/>
    </location>
</feature>
<evidence type="ECO:0000313" key="4">
    <source>
        <dbReference type="Proteomes" id="UP000001449"/>
    </source>
</evidence>
<feature type="compositionally biased region" description="Basic residues" evidence="2">
    <location>
        <begin position="1070"/>
        <end position="1093"/>
    </location>
</feature>
<dbReference type="RefSeq" id="XP_002286750.1">
    <property type="nucleotide sequence ID" value="XM_002286714.1"/>
</dbReference>
<feature type="compositionally biased region" description="Polar residues" evidence="2">
    <location>
        <begin position="53"/>
        <end position="70"/>
    </location>
</feature>
<feature type="compositionally biased region" description="Low complexity" evidence="2">
    <location>
        <begin position="237"/>
        <end position="254"/>
    </location>
</feature>
<organism evidence="3 4">
    <name type="scientific">Thalassiosira pseudonana</name>
    <name type="common">Marine diatom</name>
    <name type="synonym">Cyclotella nana</name>
    <dbReference type="NCBI Taxonomy" id="35128"/>
    <lineage>
        <taxon>Eukaryota</taxon>
        <taxon>Sar</taxon>
        <taxon>Stramenopiles</taxon>
        <taxon>Ochrophyta</taxon>
        <taxon>Bacillariophyta</taxon>
        <taxon>Coscinodiscophyceae</taxon>
        <taxon>Thalassiosirophycidae</taxon>
        <taxon>Thalassiosirales</taxon>
        <taxon>Thalassiosiraceae</taxon>
        <taxon>Thalassiosira</taxon>
    </lineage>
</organism>
<feature type="compositionally biased region" description="Basic residues" evidence="2">
    <location>
        <begin position="1019"/>
        <end position="1031"/>
    </location>
</feature>
<feature type="compositionally biased region" description="Acidic residues" evidence="2">
    <location>
        <begin position="255"/>
        <end position="267"/>
    </location>
</feature>
<dbReference type="KEGG" id="tps:THAPSDRAFT_20782"/>
<dbReference type="PaxDb" id="35128-Thaps20782"/>
<reference evidence="3 4" key="1">
    <citation type="journal article" date="2004" name="Science">
        <title>The genome of the diatom Thalassiosira pseudonana: ecology, evolution, and metabolism.</title>
        <authorList>
            <person name="Armbrust E.V."/>
            <person name="Berges J.A."/>
            <person name="Bowler C."/>
            <person name="Green B.R."/>
            <person name="Martinez D."/>
            <person name="Putnam N.H."/>
            <person name="Zhou S."/>
            <person name="Allen A.E."/>
            <person name="Apt K.E."/>
            <person name="Bechner M."/>
            <person name="Brzezinski M.A."/>
            <person name="Chaal B.K."/>
            <person name="Chiovitti A."/>
            <person name="Davis A.K."/>
            <person name="Demarest M.S."/>
            <person name="Detter J.C."/>
            <person name="Glavina T."/>
            <person name="Goodstein D."/>
            <person name="Hadi M.Z."/>
            <person name="Hellsten U."/>
            <person name="Hildebrand M."/>
            <person name="Jenkins B.D."/>
            <person name="Jurka J."/>
            <person name="Kapitonov V.V."/>
            <person name="Kroger N."/>
            <person name="Lau W.W."/>
            <person name="Lane T.W."/>
            <person name="Larimer F.W."/>
            <person name="Lippmeier J.C."/>
            <person name="Lucas S."/>
            <person name="Medina M."/>
            <person name="Montsant A."/>
            <person name="Obornik M."/>
            <person name="Parker M.S."/>
            <person name="Palenik B."/>
            <person name="Pazour G.J."/>
            <person name="Richardson P.M."/>
            <person name="Rynearson T.A."/>
            <person name="Saito M.A."/>
            <person name="Schwartz D.C."/>
            <person name="Thamatrakoln K."/>
            <person name="Valentin K."/>
            <person name="Vardi A."/>
            <person name="Wilkerson F.P."/>
            <person name="Rokhsar D.S."/>
        </authorList>
    </citation>
    <scope>NUCLEOTIDE SEQUENCE [LARGE SCALE GENOMIC DNA]</scope>
    <source>
        <strain evidence="3 4">CCMP1335</strain>
    </source>
</reference>
<dbReference type="OMA" id="MEVRCLN"/>
<feature type="compositionally biased region" description="Polar residues" evidence="2">
    <location>
        <begin position="938"/>
        <end position="951"/>
    </location>
</feature>
<dbReference type="EMBL" id="CM000638">
    <property type="protein sequence ID" value="EED96391.1"/>
    <property type="molecule type" value="Genomic_DNA"/>
</dbReference>
<feature type="region of interest" description="Disordered" evidence="2">
    <location>
        <begin position="1149"/>
        <end position="1168"/>
    </location>
</feature>
<accession>B8BQM6</accession>
<feature type="compositionally biased region" description="Basic and acidic residues" evidence="2">
    <location>
        <begin position="832"/>
        <end position="843"/>
    </location>
</feature>
<feature type="region of interest" description="Disordered" evidence="2">
    <location>
        <begin position="523"/>
        <end position="552"/>
    </location>
</feature>
<feature type="compositionally biased region" description="Acidic residues" evidence="2">
    <location>
        <begin position="533"/>
        <end position="552"/>
    </location>
</feature>
<dbReference type="eggNOG" id="ENOG502SU2M">
    <property type="taxonomic scope" value="Eukaryota"/>
</dbReference>
<proteinExistence type="predicted"/>
<feature type="compositionally biased region" description="Basic and acidic residues" evidence="2">
    <location>
        <begin position="1032"/>
        <end position="1069"/>
    </location>
</feature>
<evidence type="ECO:0000256" key="2">
    <source>
        <dbReference type="SAM" id="MobiDB-lite"/>
    </source>
</evidence>
<feature type="compositionally biased region" description="Acidic residues" evidence="2">
    <location>
        <begin position="1152"/>
        <end position="1166"/>
    </location>
</feature>
<feature type="compositionally biased region" description="Low complexity" evidence="2">
    <location>
        <begin position="777"/>
        <end position="787"/>
    </location>
</feature>
<feature type="compositionally biased region" description="Basic and acidic residues" evidence="2">
    <location>
        <begin position="850"/>
        <end position="863"/>
    </location>
</feature>
<sequence length="1284" mass="142660">MNYYPDRIADDDDGDDNISCCSADIEGGVAVASGAATSQHNQAAAVDHHVENSATSSIGDNRHLSSSTPLKSRPWKSQDDDHDEEFDENDDCALEISRHGSSVSTSKKEANNHRSSTDGDTTQMAAMIQNERNRRLGVYSTTDAQYSGTTNNNAATSSSCDKIPSAPNSGPGLLGNIKGWLGGGRGAAATVGEPSRSRRSRSPAVQATPSHKRSDDNMKTSTHSTLNNTIDEKTDDSSTTSSDGSSSESGNDSQSETEGEFANEEMDLTPHERARIRALRYLSNACVDAGRKAKTASYIRGLERLDLKRRRDRFERELEVVETEMNKDRGVPEMGARKEVDRVSEVAAKLVEELPRTQALSRGSAGADAGAGVERGKHQSAHRQYMNLEEYADALHAFDSSGVLFDDESHPSSGMWEDKAALELYSSSLQSRLKDAMDRTRSLEKRLVVLERTGDEIVSSLCEDLVEVTGHSNKAEARYVKKGKELQRKRRREEVRLRNKERQAERRVRKLEERLLPISGEAGSQFNHKDFADSDSSDGNTTDEDDEEEDDEIRLEKKLASIKSKNEQEKAAHESEVDSIRRQCEQFKLRLSVVRLVMAGDDNLRDYIAILDRLNPSVQHQRHLKGHGESYHDFEMSGISINAIPPPPPSRITRARAKLLKATHLEWIYEQRLAVSKAFTDAAINALEQELSEREEAGQKMEVRCLNELMAIDSEMKHLIARSDEKLAELQTEARELEDAIAAVSPDDKGVDDDDSEVFCVTETKTPTTASEVALPSDNDSSDTSSSSDEDTNKGRHKYPISGTDDDSSHYETSTPNKVTPKMNAVDVLLGDEPREKHGESSRGDVTPEVMKDIDEVPTDKSVGESGDAVTAAEHNKISSVAGTAKEQPSKNEAPSTESKHSEDQNITEAMPPSDVSNDDRLKCDDKNEDRNAAIAYSSESAQANADASNPKRQSMLEFLGRELNCTLAEYQTAFDLSSSKERVEQLEYMNDIVVKIAKINGVDLNHTQSGENAVKSWSARKSKSRRKRSERKSSDRKKSERKRSDHKSSSERNSKTRSERRSSPDRDRREKKKTSSKRRRHRAKERPIKASKMKGSALSAATIIACLSTPMRTSAFGINRNPSTPRQHRFKDINDKRMVRRAACLYNDMRSDEEEEDDHESDLDDLTPPSISFTRNSLLFGDNPPTQRNNSALVLWRETKAFLPEIVTGAWEEGKGDRNPIEYLYNLIFVRLPVVAAGLVYTRNLLSGHPLLISFGVDSNLFGDGTLEVPALAVYGIIYIILR</sequence>
<feature type="compositionally biased region" description="Basic and acidic residues" evidence="2">
    <location>
        <begin position="106"/>
        <end position="117"/>
    </location>
</feature>
<evidence type="ECO:0000256" key="1">
    <source>
        <dbReference type="SAM" id="Coils"/>
    </source>
</evidence>
<evidence type="ECO:0000313" key="3">
    <source>
        <dbReference type="EMBL" id="EED96391.1"/>
    </source>
</evidence>
<feature type="coiled-coil region" evidence="1">
    <location>
        <begin position="684"/>
        <end position="740"/>
    </location>
</feature>
<protein>
    <submittedName>
        <fullName evidence="3">Uncharacterized protein</fullName>
    </submittedName>
</protein>
<keyword evidence="4" id="KW-1185">Reference proteome</keyword>
<feature type="compositionally biased region" description="Low complexity" evidence="2">
    <location>
        <begin position="363"/>
        <end position="372"/>
    </location>
</feature>
<feature type="region of interest" description="Disordered" evidence="2">
    <location>
        <begin position="1011"/>
        <end position="1095"/>
    </location>
</feature>
<feature type="compositionally biased region" description="Polar residues" evidence="2">
    <location>
        <begin position="219"/>
        <end position="229"/>
    </location>
</feature>
<dbReference type="HOGENOM" id="CLU_262874_0_0_1"/>
<gene>
    <name evidence="3" type="ORF">THAPSDRAFT_20782</name>
</gene>
<feature type="region of interest" description="Disordered" evidence="2">
    <location>
        <begin position="53"/>
        <end position="268"/>
    </location>
</feature>
<reference evidence="3 4" key="2">
    <citation type="journal article" date="2008" name="Nature">
        <title>The Phaeodactylum genome reveals the evolutionary history of diatom genomes.</title>
        <authorList>
            <person name="Bowler C."/>
            <person name="Allen A.E."/>
            <person name="Badger J.H."/>
            <person name="Grimwood J."/>
            <person name="Jabbari K."/>
            <person name="Kuo A."/>
            <person name="Maheswari U."/>
            <person name="Martens C."/>
            <person name="Maumus F."/>
            <person name="Otillar R.P."/>
            <person name="Rayko E."/>
            <person name="Salamov A."/>
            <person name="Vandepoele K."/>
            <person name="Beszteri B."/>
            <person name="Gruber A."/>
            <person name="Heijde M."/>
            <person name="Katinka M."/>
            <person name="Mock T."/>
            <person name="Valentin K."/>
            <person name="Verret F."/>
            <person name="Berges J.A."/>
            <person name="Brownlee C."/>
            <person name="Cadoret J.P."/>
            <person name="Chiovitti A."/>
            <person name="Choi C.J."/>
            <person name="Coesel S."/>
            <person name="De Martino A."/>
            <person name="Detter J.C."/>
            <person name="Durkin C."/>
            <person name="Falciatore A."/>
            <person name="Fournet J."/>
            <person name="Haruta M."/>
            <person name="Huysman M.J."/>
            <person name="Jenkins B.D."/>
            <person name="Jiroutova K."/>
            <person name="Jorgensen R.E."/>
            <person name="Joubert Y."/>
            <person name="Kaplan A."/>
            <person name="Kroger N."/>
            <person name="Kroth P.G."/>
            <person name="La Roche J."/>
            <person name="Lindquist E."/>
            <person name="Lommer M."/>
            <person name="Martin-Jezequel V."/>
            <person name="Lopez P.J."/>
            <person name="Lucas S."/>
            <person name="Mangogna M."/>
            <person name="McGinnis K."/>
            <person name="Medlin L.K."/>
            <person name="Montsant A."/>
            <person name="Oudot-Le Secq M.P."/>
            <person name="Napoli C."/>
            <person name="Obornik M."/>
            <person name="Parker M.S."/>
            <person name="Petit J.L."/>
            <person name="Porcel B.M."/>
            <person name="Poulsen N."/>
            <person name="Robison M."/>
            <person name="Rychlewski L."/>
            <person name="Rynearson T.A."/>
            <person name="Schmutz J."/>
            <person name="Shapiro H."/>
            <person name="Siaut M."/>
            <person name="Stanley M."/>
            <person name="Sussman M.R."/>
            <person name="Taylor A.R."/>
            <person name="Vardi A."/>
            <person name="von Dassow P."/>
            <person name="Vyverman W."/>
            <person name="Willis A."/>
            <person name="Wyrwicz L.S."/>
            <person name="Rokhsar D.S."/>
            <person name="Weissenbach J."/>
            <person name="Armbrust E.V."/>
            <person name="Green B.R."/>
            <person name="Van de Peer Y."/>
            <person name="Grigoriev I.V."/>
        </authorList>
    </citation>
    <scope>NUCLEOTIDE SEQUENCE [LARGE SCALE GENOMIC DNA]</scope>
    <source>
        <strain evidence="3 4">CCMP1335</strain>
    </source>
</reference>
<feature type="region of interest" description="Disordered" evidence="2">
    <location>
        <begin position="359"/>
        <end position="381"/>
    </location>
</feature>
<dbReference type="Proteomes" id="UP000001449">
    <property type="component" value="Chromosome 1"/>
</dbReference>
<feature type="region of interest" description="Disordered" evidence="2">
    <location>
        <begin position="763"/>
        <end position="951"/>
    </location>
</feature>